<keyword evidence="1" id="KW-0472">Membrane</keyword>
<dbReference type="Proteomes" id="UP000189739">
    <property type="component" value="Unassembled WGS sequence"/>
</dbReference>
<organism evidence="2 3">
    <name type="scientific">Mucilaginibacter pedocola</name>
    <dbReference type="NCBI Taxonomy" id="1792845"/>
    <lineage>
        <taxon>Bacteria</taxon>
        <taxon>Pseudomonadati</taxon>
        <taxon>Bacteroidota</taxon>
        <taxon>Sphingobacteriia</taxon>
        <taxon>Sphingobacteriales</taxon>
        <taxon>Sphingobacteriaceae</taxon>
        <taxon>Mucilaginibacter</taxon>
    </lineage>
</organism>
<gene>
    <name evidence="2" type="ORF">BC343_10820</name>
</gene>
<feature type="transmembrane region" description="Helical" evidence="1">
    <location>
        <begin position="6"/>
        <end position="22"/>
    </location>
</feature>
<dbReference type="OrthoDB" id="9900452at2"/>
<dbReference type="STRING" id="1792845.BC343_10820"/>
<protein>
    <recommendedName>
        <fullName evidence="4">MotA/TolQ/ExbB proton channel domain-containing protein</fullName>
    </recommendedName>
</protein>
<evidence type="ECO:0008006" key="4">
    <source>
        <dbReference type="Google" id="ProtNLM"/>
    </source>
</evidence>
<sequence length="109" mass="11653">MELVLLFAAPVIQLILSVLKLCRSISIPLAAIYMGAVFAGAICSFIGMKIMLSQMAVASHGQGFCGMPALGFLFGGAFITLISTSLIAGICAIIEVRNKRRNTRYQLNN</sequence>
<comment type="caution">
    <text evidence="2">The sequence shown here is derived from an EMBL/GenBank/DDBJ whole genome shotgun (WGS) entry which is preliminary data.</text>
</comment>
<proteinExistence type="predicted"/>
<feature type="transmembrane region" description="Helical" evidence="1">
    <location>
        <begin position="29"/>
        <end position="52"/>
    </location>
</feature>
<dbReference type="RefSeq" id="WP_078349866.1">
    <property type="nucleotide sequence ID" value="NZ_MBTF01000034.1"/>
</dbReference>
<feature type="transmembrane region" description="Helical" evidence="1">
    <location>
        <begin position="72"/>
        <end position="94"/>
    </location>
</feature>
<dbReference type="AlphaFoldDB" id="A0A1S9PB03"/>
<keyword evidence="1" id="KW-0812">Transmembrane</keyword>
<keyword evidence="3" id="KW-1185">Reference proteome</keyword>
<reference evidence="2 3" key="1">
    <citation type="submission" date="2016-07" db="EMBL/GenBank/DDBJ databases">
        <title>Genomic analysis of zinc-resistant bacterium Mucilaginibacter pedocola TBZ30.</title>
        <authorList>
            <person name="Huang J."/>
            <person name="Tang J."/>
        </authorList>
    </citation>
    <scope>NUCLEOTIDE SEQUENCE [LARGE SCALE GENOMIC DNA]</scope>
    <source>
        <strain evidence="2 3">TBZ30</strain>
    </source>
</reference>
<accession>A0A1S9PB03</accession>
<dbReference type="EMBL" id="MBTF01000034">
    <property type="protein sequence ID" value="OOQ58135.1"/>
    <property type="molecule type" value="Genomic_DNA"/>
</dbReference>
<evidence type="ECO:0000313" key="2">
    <source>
        <dbReference type="EMBL" id="OOQ58135.1"/>
    </source>
</evidence>
<evidence type="ECO:0000313" key="3">
    <source>
        <dbReference type="Proteomes" id="UP000189739"/>
    </source>
</evidence>
<evidence type="ECO:0000256" key="1">
    <source>
        <dbReference type="SAM" id="Phobius"/>
    </source>
</evidence>
<name>A0A1S9PB03_9SPHI</name>
<keyword evidence="1" id="KW-1133">Transmembrane helix</keyword>